<feature type="region of interest" description="Disordered" evidence="1">
    <location>
        <begin position="51"/>
        <end position="70"/>
    </location>
</feature>
<keyword evidence="3" id="KW-1185">Reference proteome</keyword>
<evidence type="ECO:0000313" key="2">
    <source>
        <dbReference type="EMBL" id="CAH2318662.1"/>
    </source>
</evidence>
<sequence>METCCDAAGKTSIKCGETLLKTKFPVYLVSVVNNTRSDNLTPLFSLACSHEDEGGGQERTERCAPDSHIS</sequence>
<gene>
    <name evidence="2" type="ORF">PECUL_23A003793</name>
</gene>
<dbReference type="Proteomes" id="UP001295444">
    <property type="component" value="Chromosome 10"/>
</dbReference>
<evidence type="ECO:0000313" key="3">
    <source>
        <dbReference type="Proteomes" id="UP001295444"/>
    </source>
</evidence>
<accession>A0AAD1WMV3</accession>
<reference evidence="2" key="1">
    <citation type="submission" date="2022-03" db="EMBL/GenBank/DDBJ databases">
        <authorList>
            <person name="Alioto T."/>
            <person name="Alioto T."/>
            <person name="Gomez Garrido J."/>
        </authorList>
    </citation>
    <scope>NUCLEOTIDE SEQUENCE</scope>
</reference>
<dbReference type="EMBL" id="OW240921">
    <property type="protein sequence ID" value="CAH2318662.1"/>
    <property type="molecule type" value="Genomic_DNA"/>
</dbReference>
<name>A0AAD1WMV3_PELCU</name>
<organism evidence="2 3">
    <name type="scientific">Pelobates cultripes</name>
    <name type="common">Western spadefoot toad</name>
    <dbReference type="NCBI Taxonomy" id="61616"/>
    <lineage>
        <taxon>Eukaryota</taxon>
        <taxon>Metazoa</taxon>
        <taxon>Chordata</taxon>
        <taxon>Craniata</taxon>
        <taxon>Vertebrata</taxon>
        <taxon>Euteleostomi</taxon>
        <taxon>Amphibia</taxon>
        <taxon>Batrachia</taxon>
        <taxon>Anura</taxon>
        <taxon>Pelobatoidea</taxon>
        <taxon>Pelobatidae</taxon>
        <taxon>Pelobates</taxon>
    </lineage>
</organism>
<proteinExistence type="predicted"/>
<protein>
    <submittedName>
        <fullName evidence="2">Uncharacterized protein</fullName>
    </submittedName>
</protein>
<evidence type="ECO:0000256" key="1">
    <source>
        <dbReference type="SAM" id="MobiDB-lite"/>
    </source>
</evidence>
<dbReference type="AlphaFoldDB" id="A0AAD1WMV3"/>